<dbReference type="Proteomes" id="UP000305948">
    <property type="component" value="Unassembled WGS sequence"/>
</dbReference>
<reference evidence="1 2" key="1">
    <citation type="journal article" date="2019" name="Nat. Ecol. Evol.">
        <title>Megaphylogeny resolves global patterns of mushroom evolution.</title>
        <authorList>
            <person name="Varga T."/>
            <person name="Krizsan K."/>
            <person name="Foldi C."/>
            <person name="Dima B."/>
            <person name="Sanchez-Garcia M."/>
            <person name="Sanchez-Ramirez S."/>
            <person name="Szollosi G.J."/>
            <person name="Szarkandi J.G."/>
            <person name="Papp V."/>
            <person name="Albert L."/>
            <person name="Andreopoulos W."/>
            <person name="Angelini C."/>
            <person name="Antonin V."/>
            <person name="Barry K.W."/>
            <person name="Bougher N.L."/>
            <person name="Buchanan P."/>
            <person name="Buyck B."/>
            <person name="Bense V."/>
            <person name="Catcheside P."/>
            <person name="Chovatia M."/>
            <person name="Cooper J."/>
            <person name="Damon W."/>
            <person name="Desjardin D."/>
            <person name="Finy P."/>
            <person name="Geml J."/>
            <person name="Haridas S."/>
            <person name="Hughes K."/>
            <person name="Justo A."/>
            <person name="Karasinski D."/>
            <person name="Kautmanova I."/>
            <person name="Kiss B."/>
            <person name="Kocsube S."/>
            <person name="Kotiranta H."/>
            <person name="LaButti K.M."/>
            <person name="Lechner B.E."/>
            <person name="Liimatainen K."/>
            <person name="Lipzen A."/>
            <person name="Lukacs Z."/>
            <person name="Mihaltcheva S."/>
            <person name="Morgado L.N."/>
            <person name="Niskanen T."/>
            <person name="Noordeloos M.E."/>
            <person name="Ohm R.A."/>
            <person name="Ortiz-Santana B."/>
            <person name="Ovrebo C."/>
            <person name="Racz N."/>
            <person name="Riley R."/>
            <person name="Savchenko A."/>
            <person name="Shiryaev A."/>
            <person name="Soop K."/>
            <person name="Spirin V."/>
            <person name="Szebenyi C."/>
            <person name="Tomsovsky M."/>
            <person name="Tulloss R.E."/>
            <person name="Uehling J."/>
            <person name="Grigoriev I.V."/>
            <person name="Vagvolgyi C."/>
            <person name="Papp T."/>
            <person name="Martin F.M."/>
            <person name="Miettinen O."/>
            <person name="Hibbett D.S."/>
            <person name="Nagy L.G."/>
        </authorList>
    </citation>
    <scope>NUCLEOTIDE SEQUENCE [LARGE SCALE GENOMIC DNA]</scope>
    <source>
        <strain evidence="1 2">OMC1185</strain>
    </source>
</reference>
<protein>
    <recommendedName>
        <fullName evidence="3">WD40 repeat-like protein</fullName>
    </recommendedName>
</protein>
<keyword evidence="2" id="KW-1185">Reference proteome</keyword>
<dbReference type="AlphaFoldDB" id="A0A5C3MK89"/>
<evidence type="ECO:0000313" key="1">
    <source>
        <dbReference type="EMBL" id="TFK45307.1"/>
    </source>
</evidence>
<dbReference type="EMBL" id="ML213547">
    <property type="protein sequence ID" value="TFK45307.1"/>
    <property type="molecule type" value="Genomic_DNA"/>
</dbReference>
<organism evidence="1 2">
    <name type="scientific">Heliocybe sulcata</name>
    <dbReference type="NCBI Taxonomy" id="5364"/>
    <lineage>
        <taxon>Eukaryota</taxon>
        <taxon>Fungi</taxon>
        <taxon>Dikarya</taxon>
        <taxon>Basidiomycota</taxon>
        <taxon>Agaricomycotina</taxon>
        <taxon>Agaricomycetes</taxon>
        <taxon>Gloeophyllales</taxon>
        <taxon>Gloeophyllaceae</taxon>
        <taxon>Heliocybe</taxon>
    </lineage>
</organism>
<evidence type="ECO:0000313" key="2">
    <source>
        <dbReference type="Proteomes" id="UP000305948"/>
    </source>
</evidence>
<name>A0A5C3MK89_9AGAM</name>
<proteinExistence type="predicted"/>
<sequence>MPLRAPFDSESTFDVLICEDMVGIMSTDCIGNGSDDGSDDGSNVVDIVVYNWKIASLMFQLRGCIHPVDTFTFLSPQHILLGISDPDCPRLEVYDLSQRTSRDPEWNGYDYLCAFLYENEKNPNFRGRMKVQGDTPPWSTPLNDREVPFFTPPESRFLCVSYLGCGEDETDFTAVLSYAIPLQALLSLLPQSADETGTTWLWDVWSFDKTLMHPQIRPGPHWRSYIHGAKIAYLSTPPEREEASLANVMDFSPVVQRRDCARRGKGGPIRLSTGRRGLSVNYGCLTSQLIFPEMYKGMIISEDNLILIDQDPESEDIIFTIYSI</sequence>
<dbReference type="STRING" id="5364.A0A5C3MK89"/>
<evidence type="ECO:0008006" key="3">
    <source>
        <dbReference type="Google" id="ProtNLM"/>
    </source>
</evidence>
<gene>
    <name evidence="1" type="ORF">OE88DRAFT_1740407</name>
</gene>
<accession>A0A5C3MK89</accession>